<evidence type="ECO:0000313" key="24">
    <source>
        <dbReference type="Proteomes" id="UP000694427"/>
    </source>
</evidence>
<dbReference type="InterPro" id="IPR033696">
    <property type="entry name" value="POLO_box_Plk4_C"/>
</dbReference>
<dbReference type="Pfam" id="PF00069">
    <property type="entry name" value="Pkinase"/>
    <property type="match status" value="1"/>
</dbReference>
<dbReference type="FunFam" id="3.30.200.20:FF:000221">
    <property type="entry name" value="Putative serine/threonine-protein kinase PLK4"/>
    <property type="match status" value="1"/>
</dbReference>
<dbReference type="SUPFAM" id="SSF82615">
    <property type="entry name" value="Polo-box domain"/>
    <property type="match status" value="1"/>
</dbReference>
<dbReference type="PROSITE" id="PS50078">
    <property type="entry name" value="POLO_BOX"/>
    <property type="match status" value="1"/>
</dbReference>
<dbReference type="Gene3D" id="3.30.1120.120">
    <property type="match status" value="1"/>
</dbReference>
<feature type="domain" description="POLO box" evidence="20">
    <location>
        <begin position="780"/>
        <end position="858"/>
    </location>
</feature>
<dbReference type="InterPro" id="IPR017441">
    <property type="entry name" value="Protein_kinase_ATP_BS"/>
</dbReference>
<evidence type="ECO:0000259" key="20">
    <source>
        <dbReference type="PROSITE" id="PS50078"/>
    </source>
</evidence>
<dbReference type="InterPro" id="IPR008266">
    <property type="entry name" value="Tyr_kinase_AS"/>
</dbReference>
<sequence length="863" mass="95674">MSVSIGENIEDFRVLTLLGKGSFACVYRAKSVNTGLEVAIKMIDKKAMHKAGMVQRVINEVEIQCRLKHPSVLELYNYFEDSNYVYLVLEMCHNGEMSRYLKERKKPFTEEEARHFMHQIVKGMLYLHTHGIMHRDLTLSNLLLTTSMNIKIADFGLATQLKLPSEKHFTMCGTPNYISPEVATRSAHGLESDVWSLGCMFYAFLTGRPPFDTDTVKHTLNKVVLGEYQMPTHISAEAQDLIQQLLQKNPAVRPSLSTVLDHPFMTQTGPTASKDSGSSDGGSIDSGIATISTASNATNSSSSSRLQRKTRQVIGQPLPNRMAPIPSHSHHSTSSSFKSGQDWQPHLQDDLSRMGIGRVPMGADSGRPHSRYLRRAHSSDRSSAGFSNTPQEAELERCHSEEMLPGSGRLFPSTSSYRNMPHGYSEHGRLPSPPVKQPFNNALSAVGIFAFQHYYIISIINKWPVGTQISCSDKPSSLHSQQQPKLFPHNNPGPCREDGFGSGHVSESQGYSDTQFLGPPLSKGKANTEKEKVCPKKSFPPLCAARLKPIRQKTKNAVVSILDSGKVCMELLKGQGAQERVKEVLRISCDGSMVTVYQPNEGKGFPVLDHPPSPPEDILICSYEDLPEKYWKKYQYATKFVQLVKSKTPKVTLYTKFAKCMLMENTPNADLEVCFYDGAKTHKTREQVRVVEKNGKSYTVKGDIGLSGLSPECRLYMELSEEGHRMCLSLEAAITAEEQRSAKNTPFFPITIGSDFTTASVAKGSSPQSGKDERTVNSGKVLKSIFVPNIGWASQLTTGEVWVQFNDGSQLMVQVGVSCITFTSPDGHITRYKENEKLPELVKEKLHCLSSILGLLASPAVRR</sequence>
<evidence type="ECO:0000256" key="16">
    <source>
        <dbReference type="ARBA" id="ARBA00048347"/>
    </source>
</evidence>
<evidence type="ECO:0000256" key="3">
    <source>
        <dbReference type="ARBA" id="ARBA00020245"/>
    </source>
</evidence>
<feature type="compositionally biased region" description="Polar residues" evidence="18">
    <location>
        <begin position="471"/>
        <end position="484"/>
    </location>
</feature>
<keyword evidence="24" id="KW-1185">Reference proteome</keyword>
<dbReference type="Gene3D" id="3.30.200.20">
    <property type="entry name" value="Phosphorylase Kinase, domain 1"/>
    <property type="match status" value="1"/>
</dbReference>
<dbReference type="GO" id="GO:0005634">
    <property type="term" value="C:nucleus"/>
    <property type="evidence" value="ECO:0007669"/>
    <property type="project" value="TreeGrafter"/>
</dbReference>
<keyword evidence="9 17" id="KW-0067">ATP-binding</keyword>
<dbReference type="GO" id="GO:0005524">
    <property type="term" value="F:ATP binding"/>
    <property type="evidence" value="ECO:0007669"/>
    <property type="project" value="UniProtKB-UniRule"/>
</dbReference>
<evidence type="ECO:0000256" key="14">
    <source>
        <dbReference type="ARBA" id="ARBA00030924"/>
    </source>
</evidence>
<evidence type="ECO:0000256" key="10">
    <source>
        <dbReference type="ARBA" id="ARBA00022843"/>
    </source>
</evidence>
<keyword evidence="10" id="KW-0832">Ubl conjugation</keyword>
<feature type="region of interest" description="Disordered" evidence="18">
    <location>
        <begin position="261"/>
        <end position="288"/>
    </location>
</feature>
<dbReference type="PROSITE" id="PS50011">
    <property type="entry name" value="PROTEIN_KINASE_DOM"/>
    <property type="match status" value="1"/>
</dbReference>
<evidence type="ECO:0000256" key="1">
    <source>
        <dbReference type="ARBA" id="ARBA00004114"/>
    </source>
</evidence>
<dbReference type="PROSITE" id="PS00107">
    <property type="entry name" value="PROTEIN_KINASE_ATP"/>
    <property type="match status" value="1"/>
</dbReference>
<feature type="region of interest" description="Disordered" evidence="18">
    <location>
        <begin position="471"/>
        <end position="529"/>
    </location>
</feature>
<keyword evidence="5" id="KW-0723">Serine/threonine-protein kinase</keyword>
<comment type="catalytic activity">
    <reaction evidence="15">
        <text>L-threonyl-[protein] + ATP = O-phospho-L-threonyl-[protein] + ADP + H(+)</text>
        <dbReference type="Rhea" id="RHEA:46608"/>
        <dbReference type="Rhea" id="RHEA-COMP:11060"/>
        <dbReference type="Rhea" id="RHEA-COMP:11605"/>
        <dbReference type="ChEBI" id="CHEBI:15378"/>
        <dbReference type="ChEBI" id="CHEBI:30013"/>
        <dbReference type="ChEBI" id="CHEBI:30616"/>
        <dbReference type="ChEBI" id="CHEBI:61977"/>
        <dbReference type="ChEBI" id="CHEBI:456216"/>
        <dbReference type="EC" id="2.7.11.21"/>
    </reaction>
</comment>
<evidence type="ECO:0000256" key="5">
    <source>
        <dbReference type="ARBA" id="ARBA00022527"/>
    </source>
</evidence>
<dbReference type="InterPro" id="IPR000959">
    <property type="entry name" value="POLO_box_dom"/>
</dbReference>
<dbReference type="PROSITE" id="PS00109">
    <property type="entry name" value="PROTEIN_KINASE_TYR"/>
    <property type="match status" value="1"/>
</dbReference>
<dbReference type="InterPro" id="IPR000719">
    <property type="entry name" value="Prot_kinase_dom"/>
</dbReference>
<accession>A0A8C1FYT6</accession>
<feature type="region of interest" description="Disordered" evidence="18">
    <location>
        <begin position="361"/>
        <end position="433"/>
    </location>
</feature>
<dbReference type="CDD" id="cd13115">
    <property type="entry name" value="POLO_box_Plk4_2"/>
    <property type="match status" value="1"/>
</dbReference>
<dbReference type="Gene3D" id="3.30.1120.130">
    <property type="match status" value="1"/>
</dbReference>
<dbReference type="FunFam" id="2.40.50.930:FF:000001">
    <property type="entry name" value="Serine/threonine-protein kinase PLK4"/>
    <property type="match status" value="1"/>
</dbReference>
<keyword evidence="4" id="KW-0963">Cytoplasm</keyword>
<feature type="compositionally biased region" description="Polar residues" evidence="18">
    <location>
        <begin position="505"/>
        <end position="515"/>
    </location>
</feature>
<dbReference type="CDD" id="cd13116">
    <property type="entry name" value="POLO_box_Plk4_3"/>
    <property type="match status" value="1"/>
</dbReference>
<evidence type="ECO:0000256" key="13">
    <source>
        <dbReference type="ARBA" id="ARBA00030429"/>
    </source>
</evidence>
<dbReference type="Gene3D" id="2.40.50.930">
    <property type="match status" value="1"/>
</dbReference>
<dbReference type="InterPro" id="IPR033699">
    <property type="entry name" value="POLO_box_Plk4_1"/>
</dbReference>
<evidence type="ECO:0000256" key="2">
    <source>
        <dbReference type="ARBA" id="ARBA00012424"/>
    </source>
</evidence>
<comment type="subcellular location">
    <subcellularLocation>
        <location evidence="1">Cytoplasm</location>
        <location evidence="1">Cytoskeleton</location>
        <location evidence="1">Microtubule organizing center</location>
        <location evidence="1">Centrosome</location>
        <location evidence="1">Centriole</location>
    </subcellularLocation>
</comment>
<proteinExistence type="predicted"/>
<dbReference type="Ensembl" id="ENSCCRT00010000033.1">
    <property type="protein sequence ID" value="ENSCCRP00010000033.1"/>
    <property type="gene ID" value="ENSCCRG00010000013.1"/>
</dbReference>
<evidence type="ECO:0000256" key="7">
    <source>
        <dbReference type="ARBA" id="ARBA00022741"/>
    </source>
</evidence>
<keyword evidence="7 17" id="KW-0547">Nucleotide-binding</keyword>
<dbReference type="FunFam" id="3.30.1120.130:FF:000001">
    <property type="entry name" value="serine/threonine-protein kinase PLK4 isoform X1"/>
    <property type="match status" value="1"/>
</dbReference>
<dbReference type="AlphaFoldDB" id="A0A8C1FYT6"/>
<dbReference type="GO" id="GO:0005814">
    <property type="term" value="C:centriole"/>
    <property type="evidence" value="ECO:0007669"/>
    <property type="project" value="UniProtKB-SubCell"/>
</dbReference>
<feature type="compositionally biased region" description="Polar residues" evidence="18">
    <location>
        <begin position="381"/>
        <end position="391"/>
    </location>
</feature>
<dbReference type="InterPro" id="IPR047108">
    <property type="entry name" value="Plk4-like_POLO_box_2_sf"/>
</dbReference>
<keyword evidence="6" id="KW-0808">Transferase</keyword>
<dbReference type="GO" id="GO:0004674">
    <property type="term" value="F:protein serine/threonine kinase activity"/>
    <property type="evidence" value="ECO:0007669"/>
    <property type="project" value="UniProtKB-KW"/>
</dbReference>
<evidence type="ECO:0000313" key="23">
    <source>
        <dbReference type="Ensembl" id="ENSCCRP00010000033.1"/>
    </source>
</evidence>
<dbReference type="InterPro" id="IPR033698">
    <property type="entry name" value="POLO_box_Plk4_2"/>
</dbReference>
<dbReference type="CDD" id="cd13114">
    <property type="entry name" value="POLO_box_Plk4_1"/>
    <property type="match status" value="1"/>
</dbReference>
<feature type="binding site" evidence="17">
    <location>
        <position position="41"/>
    </location>
    <ligand>
        <name>ATP</name>
        <dbReference type="ChEBI" id="CHEBI:30616"/>
    </ligand>
</feature>
<dbReference type="Gene3D" id="1.10.510.10">
    <property type="entry name" value="Transferase(Phosphotransferase) domain 1"/>
    <property type="match status" value="1"/>
</dbReference>
<feature type="region of interest" description="Disordered" evidence="18">
    <location>
        <begin position="317"/>
        <end position="345"/>
    </location>
</feature>
<evidence type="ECO:0000256" key="8">
    <source>
        <dbReference type="ARBA" id="ARBA00022777"/>
    </source>
</evidence>
<evidence type="ECO:0000256" key="17">
    <source>
        <dbReference type="PROSITE-ProRule" id="PRU10141"/>
    </source>
</evidence>
<protein>
    <recommendedName>
        <fullName evidence="3">Serine/threonine-protein kinase PLK4</fullName>
        <ecNumber evidence="2">2.7.11.21</ecNumber>
    </recommendedName>
    <alternativeName>
        <fullName evidence="12">Polo-like kinase 4</fullName>
    </alternativeName>
    <alternativeName>
        <fullName evidence="13 14">Serine/threonine-protein kinase SAK</fullName>
    </alternativeName>
</protein>
<dbReference type="Pfam" id="PF18409">
    <property type="entry name" value="Plk4_PB2"/>
    <property type="match status" value="1"/>
</dbReference>
<dbReference type="PROSITE" id="PS51985">
    <property type="entry name" value="CPB2"/>
    <property type="match status" value="1"/>
</dbReference>
<organism evidence="23 24">
    <name type="scientific">Cyprinus carpio</name>
    <name type="common">Common carp</name>
    <dbReference type="NCBI Taxonomy" id="7962"/>
    <lineage>
        <taxon>Eukaryota</taxon>
        <taxon>Metazoa</taxon>
        <taxon>Chordata</taxon>
        <taxon>Craniata</taxon>
        <taxon>Vertebrata</taxon>
        <taxon>Euteleostomi</taxon>
        <taxon>Actinopterygii</taxon>
        <taxon>Neopterygii</taxon>
        <taxon>Teleostei</taxon>
        <taxon>Ostariophysi</taxon>
        <taxon>Cypriniformes</taxon>
        <taxon>Cyprinidae</taxon>
        <taxon>Cyprininae</taxon>
        <taxon>Cyprinus</taxon>
    </lineage>
</organism>
<feature type="domain" description="Protein kinase" evidence="19">
    <location>
        <begin position="12"/>
        <end position="265"/>
    </location>
</feature>
<feature type="domain" description="Cryptic POLO box 2 (CPB2)" evidence="22">
    <location>
        <begin position="648"/>
        <end position="762"/>
    </location>
</feature>
<evidence type="ECO:0000259" key="21">
    <source>
        <dbReference type="PROSITE" id="PS51984"/>
    </source>
</evidence>
<comment type="catalytic activity">
    <reaction evidence="16">
        <text>L-seryl-[protein] + ATP = O-phospho-L-seryl-[protein] + ADP + H(+)</text>
        <dbReference type="Rhea" id="RHEA:17989"/>
        <dbReference type="Rhea" id="RHEA-COMP:9863"/>
        <dbReference type="Rhea" id="RHEA-COMP:11604"/>
        <dbReference type="ChEBI" id="CHEBI:15378"/>
        <dbReference type="ChEBI" id="CHEBI:29999"/>
        <dbReference type="ChEBI" id="CHEBI:30616"/>
        <dbReference type="ChEBI" id="CHEBI:83421"/>
        <dbReference type="ChEBI" id="CHEBI:456216"/>
        <dbReference type="EC" id="2.7.11.21"/>
    </reaction>
</comment>
<evidence type="ECO:0000256" key="4">
    <source>
        <dbReference type="ARBA" id="ARBA00022490"/>
    </source>
</evidence>
<evidence type="ECO:0000259" key="22">
    <source>
        <dbReference type="PROSITE" id="PS51985"/>
    </source>
</evidence>
<dbReference type="CDD" id="cd14186">
    <property type="entry name" value="STKc_PLK4"/>
    <property type="match status" value="1"/>
</dbReference>
<dbReference type="InterPro" id="IPR011009">
    <property type="entry name" value="Kinase-like_dom_sf"/>
</dbReference>
<dbReference type="PANTHER" id="PTHR24345:SF89">
    <property type="entry name" value="SERINE_THREONINE-PROTEIN KINASE PLK4"/>
    <property type="match status" value="1"/>
</dbReference>
<evidence type="ECO:0000256" key="6">
    <source>
        <dbReference type="ARBA" id="ARBA00022679"/>
    </source>
</evidence>
<keyword evidence="11" id="KW-0206">Cytoskeleton</keyword>
<evidence type="ECO:0000256" key="12">
    <source>
        <dbReference type="ARBA" id="ARBA00030332"/>
    </source>
</evidence>
<dbReference type="FunFam" id="3.30.1120.120:FF:000001">
    <property type="entry name" value="serine/threonine-protein kinase PLK4 isoform X2"/>
    <property type="match status" value="1"/>
</dbReference>
<evidence type="ECO:0000256" key="9">
    <source>
        <dbReference type="ARBA" id="ARBA00022840"/>
    </source>
</evidence>
<evidence type="ECO:0000256" key="18">
    <source>
        <dbReference type="SAM" id="MobiDB-lite"/>
    </source>
</evidence>
<dbReference type="PANTHER" id="PTHR24345">
    <property type="entry name" value="SERINE/THREONINE-PROTEIN KINASE PLK"/>
    <property type="match status" value="1"/>
</dbReference>
<dbReference type="FunFam" id="1.10.510.10:FF:000576">
    <property type="entry name" value="Serine/threonine-protein kinase PLK4"/>
    <property type="match status" value="1"/>
</dbReference>
<reference evidence="23" key="1">
    <citation type="submission" date="2025-08" db="UniProtKB">
        <authorList>
            <consortium name="Ensembl"/>
        </authorList>
    </citation>
    <scope>IDENTIFICATION</scope>
</reference>
<feature type="compositionally biased region" description="Low complexity" evidence="18">
    <location>
        <begin position="271"/>
        <end position="288"/>
    </location>
</feature>
<evidence type="ECO:0000259" key="19">
    <source>
        <dbReference type="PROSITE" id="PS50011"/>
    </source>
</evidence>
<evidence type="ECO:0000256" key="15">
    <source>
        <dbReference type="ARBA" id="ARBA00047802"/>
    </source>
</evidence>
<keyword evidence="8" id="KW-0418">Kinase</keyword>
<dbReference type="Pfam" id="PF18190">
    <property type="entry name" value="Plk4_PB1"/>
    <property type="match status" value="1"/>
</dbReference>
<feature type="domain" description="Cryptic POLO box 1 (CPB1)" evidence="21">
    <location>
        <begin position="534"/>
        <end position="647"/>
    </location>
</feature>
<dbReference type="Proteomes" id="UP000694427">
    <property type="component" value="Unplaced"/>
</dbReference>
<dbReference type="SUPFAM" id="SSF56112">
    <property type="entry name" value="Protein kinase-like (PK-like)"/>
    <property type="match status" value="1"/>
</dbReference>
<name>A0A8C1FYT6_CYPCA</name>
<dbReference type="InterPro" id="IPR046437">
    <property type="entry name" value="Ser_Thr-PK_POLO_box_1_sf"/>
</dbReference>
<evidence type="ECO:0000256" key="11">
    <source>
        <dbReference type="ARBA" id="ARBA00023212"/>
    </source>
</evidence>
<dbReference type="EC" id="2.7.11.21" evidence="2"/>
<dbReference type="PROSITE" id="PS51984">
    <property type="entry name" value="CPB1"/>
    <property type="match status" value="1"/>
</dbReference>
<reference evidence="23" key="2">
    <citation type="submission" date="2025-09" db="UniProtKB">
        <authorList>
            <consortium name="Ensembl"/>
        </authorList>
    </citation>
    <scope>IDENTIFICATION</scope>
</reference>